<dbReference type="RefSeq" id="YP_009105438.1">
    <property type="nucleotide sequence ID" value="NC_025532.1"/>
</dbReference>
<accession>A0A097KLM4</accession>
<sequence>MKVKKLFFLIIISVFIVFGFNKPTYGMLSFQPSSKNVIVRCTLYELKRGMRAYNLSPLSLKRVDFLTPDKHKKLWLSIARGPESQRKVKFKPFA</sequence>
<geneLocation type="chloroplast" evidence="1"/>
<proteinExistence type="predicted"/>
<keyword evidence="1" id="KW-0934">Plastid</keyword>
<dbReference type="EMBL" id="KM462869">
    <property type="protein sequence ID" value="AIT94065.1"/>
    <property type="molecule type" value="Genomic_DNA"/>
</dbReference>
<dbReference type="GeneID" id="22159363"/>
<protein>
    <submittedName>
        <fullName evidence="1">Uncharacterized protein</fullName>
    </submittedName>
</protein>
<dbReference type="AlphaFoldDB" id="A0A097KLM4"/>
<gene>
    <name evidence="1" type="primary">orf94</name>
</gene>
<name>A0A097KLM4_9CHLO</name>
<keyword evidence="1" id="KW-0150">Chloroplast</keyword>
<reference evidence="1" key="1">
    <citation type="journal article" date="2014" name="BMC Evol. Biol.">
        <title>Chloroplast phylogenomic analysis resolves deep-level relationships within the green algal class Trebouxiophyceae.</title>
        <authorList>
            <person name="Lemieux C."/>
            <person name="Otis C."/>
            <person name="Turmel M."/>
        </authorList>
    </citation>
    <scope>NUCLEOTIDE SEQUENCE</scope>
</reference>
<organism evidence="1">
    <name type="scientific">Parietochloris pseudoalveolaris</name>
    <dbReference type="NCBI Taxonomy" id="3102"/>
    <lineage>
        <taxon>Eukaryota</taxon>
        <taxon>Viridiplantae</taxon>
        <taxon>Chlorophyta</taxon>
        <taxon>core chlorophytes</taxon>
        <taxon>Trebouxiophyceae</taxon>
        <taxon>Trebouxiales</taxon>
        <taxon>Trebouxiaceae</taxon>
        <taxon>Parietochloris</taxon>
    </lineage>
</organism>
<evidence type="ECO:0000313" key="1">
    <source>
        <dbReference type="EMBL" id="AIT94065.1"/>
    </source>
</evidence>